<keyword evidence="3" id="KW-0949">S-adenosyl-L-methionine</keyword>
<organism evidence="6 7">
    <name type="scientific">Kribbella hippodromi</name>
    <dbReference type="NCBI Taxonomy" id="434347"/>
    <lineage>
        <taxon>Bacteria</taxon>
        <taxon>Bacillati</taxon>
        <taxon>Actinomycetota</taxon>
        <taxon>Actinomycetes</taxon>
        <taxon>Propionibacteriales</taxon>
        <taxon>Kribbellaceae</taxon>
        <taxon>Kribbella</taxon>
    </lineage>
</organism>
<protein>
    <submittedName>
        <fullName evidence="6">Methyltransferase domain-containing protein</fullName>
    </submittedName>
</protein>
<accession>A0ABP4NRA4</accession>
<dbReference type="CDD" id="cd02440">
    <property type="entry name" value="AdoMet_MTases"/>
    <property type="match status" value="1"/>
</dbReference>
<keyword evidence="7" id="KW-1185">Reference proteome</keyword>
<keyword evidence="1 6" id="KW-0489">Methyltransferase</keyword>
<evidence type="ECO:0000313" key="7">
    <source>
        <dbReference type="Proteomes" id="UP001501705"/>
    </source>
</evidence>
<evidence type="ECO:0000313" key="6">
    <source>
        <dbReference type="EMBL" id="GAA1564758.1"/>
    </source>
</evidence>
<reference evidence="7" key="1">
    <citation type="journal article" date="2019" name="Int. J. Syst. Evol. Microbiol.">
        <title>The Global Catalogue of Microorganisms (GCM) 10K type strain sequencing project: providing services to taxonomists for standard genome sequencing and annotation.</title>
        <authorList>
            <consortium name="The Broad Institute Genomics Platform"/>
            <consortium name="The Broad Institute Genome Sequencing Center for Infectious Disease"/>
            <person name="Wu L."/>
            <person name="Ma J."/>
        </authorList>
    </citation>
    <scope>NUCLEOTIDE SEQUENCE [LARGE SCALE GENOMIC DNA]</scope>
    <source>
        <strain evidence="7">JCM 15572</strain>
    </source>
</reference>
<dbReference type="Proteomes" id="UP001501705">
    <property type="component" value="Unassembled WGS sequence"/>
</dbReference>
<dbReference type="PANTHER" id="PTHR43464:SF19">
    <property type="entry name" value="UBIQUINONE BIOSYNTHESIS O-METHYLTRANSFERASE, MITOCHONDRIAL"/>
    <property type="match status" value="1"/>
</dbReference>
<dbReference type="Pfam" id="PF13649">
    <property type="entry name" value="Methyltransf_25"/>
    <property type="match status" value="1"/>
</dbReference>
<evidence type="ECO:0000259" key="5">
    <source>
        <dbReference type="Pfam" id="PF13649"/>
    </source>
</evidence>
<comment type="caution">
    <text evidence="6">The sequence shown here is derived from an EMBL/GenBank/DDBJ whole genome shotgun (WGS) entry which is preliminary data.</text>
</comment>
<dbReference type="EMBL" id="BAAAPH010000006">
    <property type="protein sequence ID" value="GAA1564758.1"/>
    <property type="molecule type" value="Genomic_DNA"/>
</dbReference>
<feature type="compositionally biased region" description="Low complexity" evidence="4">
    <location>
        <begin position="186"/>
        <end position="197"/>
    </location>
</feature>
<dbReference type="InterPro" id="IPR041698">
    <property type="entry name" value="Methyltransf_25"/>
</dbReference>
<keyword evidence="2" id="KW-0808">Transferase</keyword>
<evidence type="ECO:0000256" key="1">
    <source>
        <dbReference type="ARBA" id="ARBA00022603"/>
    </source>
</evidence>
<dbReference type="Gene3D" id="3.40.50.150">
    <property type="entry name" value="Vaccinia Virus protein VP39"/>
    <property type="match status" value="1"/>
</dbReference>
<dbReference type="SUPFAM" id="SSF53335">
    <property type="entry name" value="S-adenosyl-L-methionine-dependent methyltransferases"/>
    <property type="match status" value="1"/>
</dbReference>
<sequence length="250" mass="27016">MSRQTEDADVASRRADDPDVVSRRLARESLDRDDATGWFENLYAAAADGEAVVPWDRGTAHQLLVDWIDEAQPDGTGKTAVVVGAGTGWDAELVADRGYDTTAFDISPSAIETARRNHPGSRAHYLVADLLNPPADWHQAFDLVVEIYTVQALPRPLQPTAIHQVTTLVAPGGTLLVIAAAAPDTTSPTAAPSTHAEAQSDAVSDEAQGPPWPLSRATIQSFSTPDLHLIQLDRTPSPTILRWRAEYLRD</sequence>
<dbReference type="InterPro" id="IPR029063">
    <property type="entry name" value="SAM-dependent_MTases_sf"/>
</dbReference>
<feature type="region of interest" description="Disordered" evidence="4">
    <location>
        <begin position="186"/>
        <end position="216"/>
    </location>
</feature>
<proteinExistence type="predicted"/>
<feature type="domain" description="Methyltransferase" evidence="5">
    <location>
        <begin position="83"/>
        <end position="173"/>
    </location>
</feature>
<name>A0ABP4NRA4_9ACTN</name>
<gene>
    <name evidence="6" type="ORF">GCM10009804_21820</name>
</gene>
<dbReference type="GO" id="GO:0032259">
    <property type="term" value="P:methylation"/>
    <property type="evidence" value="ECO:0007669"/>
    <property type="project" value="UniProtKB-KW"/>
</dbReference>
<evidence type="ECO:0000256" key="4">
    <source>
        <dbReference type="SAM" id="MobiDB-lite"/>
    </source>
</evidence>
<dbReference type="PANTHER" id="PTHR43464">
    <property type="entry name" value="METHYLTRANSFERASE"/>
    <property type="match status" value="1"/>
</dbReference>
<dbReference type="GO" id="GO:0008168">
    <property type="term" value="F:methyltransferase activity"/>
    <property type="evidence" value="ECO:0007669"/>
    <property type="project" value="UniProtKB-KW"/>
</dbReference>
<evidence type="ECO:0000256" key="2">
    <source>
        <dbReference type="ARBA" id="ARBA00022679"/>
    </source>
</evidence>
<evidence type="ECO:0000256" key="3">
    <source>
        <dbReference type="ARBA" id="ARBA00022691"/>
    </source>
</evidence>